<protein>
    <recommendedName>
        <fullName evidence="4">DUF5132 domain-containing protein</fullName>
    </recommendedName>
</protein>
<reference evidence="3" key="1">
    <citation type="journal article" date="2019" name="Int. J. Syst. Evol. Microbiol.">
        <title>The Global Catalogue of Microorganisms (GCM) 10K type strain sequencing project: providing services to taxonomists for standard genome sequencing and annotation.</title>
        <authorList>
            <consortium name="The Broad Institute Genomics Platform"/>
            <consortium name="The Broad Institute Genome Sequencing Center for Infectious Disease"/>
            <person name="Wu L."/>
            <person name="Ma J."/>
        </authorList>
    </citation>
    <scope>NUCLEOTIDE SEQUENCE [LARGE SCALE GENOMIC DNA]</scope>
    <source>
        <strain evidence="3">KCTC 62195</strain>
    </source>
</reference>
<feature type="region of interest" description="Disordered" evidence="1">
    <location>
        <begin position="52"/>
        <end position="135"/>
    </location>
</feature>
<gene>
    <name evidence="2" type="ORF">ACFOJE_08580</name>
</gene>
<organism evidence="2 3">
    <name type="scientific">Azotobacter bryophylli</name>
    <dbReference type="NCBI Taxonomy" id="1986537"/>
    <lineage>
        <taxon>Bacteria</taxon>
        <taxon>Pseudomonadati</taxon>
        <taxon>Pseudomonadota</taxon>
        <taxon>Gammaproteobacteria</taxon>
        <taxon>Pseudomonadales</taxon>
        <taxon>Pseudomonadaceae</taxon>
        <taxon>Azotobacter</taxon>
    </lineage>
</organism>
<evidence type="ECO:0000313" key="2">
    <source>
        <dbReference type="EMBL" id="MFC2972261.1"/>
    </source>
</evidence>
<evidence type="ECO:0008006" key="4">
    <source>
        <dbReference type="Google" id="ProtNLM"/>
    </source>
</evidence>
<evidence type="ECO:0000313" key="3">
    <source>
        <dbReference type="Proteomes" id="UP001595457"/>
    </source>
</evidence>
<dbReference type="EMBL" id="JBHRSJ010000016">
    <property type="protein sequence ID" value="MFC2972261.1"/>
    <property type="molecule type" value="Genomic_DNA"/>
</dbReference>
<feature type="compositionally biased region" description="Low complexity" evidence="1">
    <location>
        <begin position="101"/>
        <end position="123"/>
    </location>
</feature>
<evidence type="ECO:0000256" key="1">
    <source>
        <dbReference type="SAM" id="MobiDB-lite"/>
    </source>
</evidence>
<feature type="compositionally biased region" description="Low complexity" evidence="1">
    <location>
        <begin position="84"/>
        <end position="94"/>
    </location>
</feature>
<keyword evidence="3" id="KW-1185">Reference proteome</keyword>
<comment type="caution">
    <text evidence="2">The sequence shown here is derived from an EMBL/GenBank/DDBJ whole genome shotgun (WGS) entry which is preliminary data.</text>
</comment>
<sequence>MFPIIPFVVGIATGVVTSRLLRGDKTQQGLEKAQDSLREATVSSLEAIESASARARAKLAGKEGKGAEPTVPANEPMPPEEEGPSGAPEAATPGSVPPGVSPSAEPGGAEQPPAYAPAAVNPPLDYVKDDKDELP</sequence>
<dbReference type="Proteomes" id="UP001595457">
    <property type="component" value="Unassembled WGS sequence"/>
</dbReference>
<accession>A0ABV7ATJ4</accession>
<dbReference type="RefSeq" id="WP_377813905.1">
    <property type="nucleotide sequence ID" value="NZ_JBHRSJ010000016.1"/>
</dbReference>
<feature type="compositionally biased region" description="Basic and acidic residues" evidence="1">
    <location>
        <begin position="126"/>
        <end position="135"/>
    </location>
</feature>
<proteinExistence type="predicted"/>
<name>A0ABV7ATJ4_9GAMM</name>